<gene>
    <name evidence="2" type="ORF">T03_9855</name>
</gene>
<dbReference type="Proteomes" id="UP000054653">
    <property type="component" value="Unassembled WGS sequence"/>
</dbReference>
<accession>A0A0V1AKQ0</accession>
<evidence type="ECO:0000313" key="2">
    <source>
        <dbReference type="EMBL" id="KRY25407.1"/>
    </source>
</evidence>
<organism evidence="2 3">
    <name type="scientific">Trichinella britovi</name>
    <name type="common">Parasitic roundworm</name>
    <dbReference type="NCBI Taxonomy" id="45882"/>
    <lineage>
        <taxon>Eukaryota</taxon>
        <taxon>Metazoa</taxon>
        <taxon>Ecdysozoa</taxon>
        <taxon>Nematoda</taxon>
        <taxon>Enoplea</taxon>
        <taxon>Dorylaimia</taxon>
        <taxon>Trichinellida</taxon>
        <taxon>Trichinellidae</taxon>
        <taxon>Trichinella</taxon>
    </lineage>
</organism>
<comment type="caution">
    <text evidence="2">The sequence shown here is derived from an EMBL/GenBank/DDBJ whole genome shotgun (WGS) entry which is preliminary data.</text>
</comment>
<proteinExistence type="predicted"/>
<dbReference type="EMBL" id="JYDI01002351">
    <property type="protein sequence ID" value="KRY25407.1"/>
    <property type="molecule type" value="Genomic_DNA"/>
</dbReference>
<keyword evidence="1" id="KW-0812">Transmembrane</keyword>
<name>A0A0V1AKQ0_TRIBR</name>
<dbReference type="AlphaFoldDB" id="A0A0V1AKQ0"/>
<keyword evidence="1" id="KW-0472">Membrane</keyword>
<reference evidence="2 3" key="1">
    <citation type="submission" date="2015-01" db="EMBL/GenBank/DDBJ databases">
        <title>Evolution of Trichinella species and genotypes.</title>
        <authorList>
            <person name="Korhonen P.K."/>
            <person name="Edoardo P."/>
            <person name="Giuseppe L.R."/>
            <person name="Gasser R.B."/>
        </authorList>
    </citation>
    <scope>NUCLEOTIDE SEQUENCE [LARGE SCALE GENOMIC DNA]</scope>
    <source>
        <strain evidence="2">ISS120</strain>
    </source>
</reference>
<keyword evidence="3" id="KW-1185">Reference proteome</keyword>
<evidence type="ECO:0000256" key="1">
    <source>
        <dbReference type="SAM" id="Phobius"/>
    </source>
</evidence>
<evidence type="ECO:0000313" key="3">
    <source>
        <dbReference type="Proteomes" id="UP000054653"/>
    </source>
</evidence>
<keyword evidence="1" id="KW-1133">Transmembrane helix</keyword>
<sequence>MEQQNTHRRMPLMKRNLAGIHYPIPSHLLITMLFTSFNVIPK</sequence>
<feature type="transmembrane region" description="Helical" evidence="1">
    <location>
        <begin position="20"/>
        <end position="40"/>
    </location>
</feature>
<protein>
    <submittedName>
        <fullName evidence="2">Uncharacterized protein</fullName>
    </submittedName>
</protein>